<evidence type="ECO:0000313" key="2">
    <source>
        <dbReference type="EMBL" id="CAL4078767.1"/>
    </source>
</evidence>
<feature type="non-terminal residue" evidence="2">
    <location>
        <position position="160"/>
    </location>
</feature>
<organism evidence="2 3">
    <name type="scientific">Meganyctiphanes norvegica</name>
    <name type="common">Northern krill</name>
    <name type="synonym">Thysanopoda norvegica</name>
    <dbReference type="NCBI Taxonomy" id="48144"/>
    <lineage>
        <taxon>Eukaryota</taxon>
        <taxon>Metazoa</taxon>
        <taxon>Ecdysozoa</taxon>
        <taxon>Arthropoda</taxon>
        <taxon>Crustacea</taxon>
        <taxon>Multicrustacea</taxon>
        <taxon>Malacostraca</taxon>
        <taxon>Eumalacostraca</taxon>
        <taxon>Eucarida</taxon>
        <taxon>Euphausiacea</taxon>
        <taxon>Euphausiidae</taxon>
        <taxon>Meganyctiphanes</taxon>
    </lineage>
</organism>
<protein>
    <recommendedName>
        <fullName evidence="1">RGS domain-containing protein</fullName>
    </recommendedName>
</protein>
<evidence type="ECO:0000313" key="3">
    <source>
        <dbReference type="Proteomes" id="UP001497623"/>
    </source>
</evidence>
<keyword evidence="3" id="KW-1185">Reference proteome</keyword>
<reference evidence="2 3" key="1">
    <citation type="submission" date="2024-05" db="EMBL/GenBank/DDBJ databases">
        <authorList>
            <person name="Wallberg A."/>
        </authorList>
    </citation>
    <scope>NUCLEOTIDE SEQUENCE [LARGE SCALE GENOMIC DNA]</scope>
</reference>
<dbReference type="Gene3D" id="1.10.167.10">
    <property type="entry name" value="Regulator of G-protein Signalling 4, domain 2"/>
    <property type="match status" value="1"/>
</dbReference>
<sequence length="160" mass="19384">MPSRDQCHKWKLNMKNVLEDPNGFKSFQEYLKKHEKDCEKEEGEFTRYTDFWKECQEYKKINGSDQEQIAVEIFNKYLDYEAKKKIEIEDSDNTIKTLRMKLFNHKEGDPPTDLKIVFDEVEYCMIQYLDRGRGCSKAYKDFCKDLKPDKKFPRFQCRLM</sequence>
<dbReference type="PROSITE" id="PS50132">
    <property type="entry name" value="RGS"/>
    <property type="match status" value="1"/>
</dbReference>
<name>A0AAV2QE49_MEGNR</name>
<gene>
    <name evidence="2" type="ORF">MNOR_LOCUS10743</name>
</gene>
<dbReference type="InterPro" id="IPR036305">
    <property type="entry name" value="RGS_sf"/>
</dbReference>
<dbReference type="InterPro" id="IPR016137">
    <property type="entry name" value="RGS"/>
</dbReference>
<evidence type="ECO:0000259" key="1">
    <source>
        <dbReference type="PROSITE" id="PS50132"/>
    </source>
</evidence>
<proteinExistence type="predicted"/>
<dbReference type="SMART" id="SM00315">
    <property type="entry name" value="RGS"/>
    <property type="match status" value="1"/>
</dbReference>
<accession>A0AAV2QE49</accession>
<dbReference type="AlphaFoldDB" id="A0AAV2QE49"/>
<dbReference type="SUPFAM" id="SSF48097">
    <property type="entry name" value="Regulator of G-protein signaling, RGS"/>
    <property type="match status" value="1"/>
</dbReference>
<comment type="caution">
    <text evidence="2">The sequence shown here is derived from an EMBL/GenBank/DDBJ whole genome shotgun (WGS) entry which is preliminary data.</text>
</comment>
<dbReference type="Proteomes" id="UP001497623">
    <property type="component" value="Unassembled WGS sequence"/>
</dbReference>
<dbReference type="EMBL" id="CAXKWB010005510">
    <property type="protein sequence ID" value="CAL4078767.1"/>
    <property type="molecule type" value="Genomic_DNA"/>
</dbReference>
<dbReference type="InterPro" id="IPR044926">
    <property type="entry name" value="RGS_subdomain_2"/>
</dbReference>
<feature type="domain" description="RGS" evidence="1">
    <location>
        <begin position="13"/>
        <end position="129"/>
    </location>
</feature>
<dbReference type="Pfam" id="PF00615">
    <property type="entry name" value="RGS"/>
    <property type="match status" value="1"/>
</dbReference>